<dbReference type="InterPro" id="IPR002810">
    <property type="entry name" value="NfeD-like_C"/>
</dbReference>
<evidence type="ECO:0000256" key="4">
    <source>
        <dbReference type="ARBA" id="ARBA00023136"/>
    </source>
</evidence>
<evidence type="ECO:0000256" key="3">
    <source>
        <dbReference type="ARBA" id="ARBA00022989"/>
    </source>
</evidence>
<gene>
    <name evidence="7" type="ORF">FIC82_010695</name>
</gene>
<protein>
    <submittedName>
        <fullName evidence="7">NfeD family protein</fullName>
    </submittedName>
</protein>
<dbReference type="PANTHER" id="PTHR33507">
    <property type="entry name" value="INNER MEMBRANE PROTEIN YBBJ"/>
    <property type="match status" value="1"/>
</dbReference>
<comment type="subcellular location">
    <subcellularLocation>
        <location evidence="1">Membrane</location>
        <topology evidence="1">Multi-pass membrane protein</topology>
    </subcellularLocation>
</comment>
<keyword evidence="3 5" id="KW-1133">Transmembrane helix</keyword>
<dbReference type="Gene3D" id="2.40.50.140">
    <property type="entry name" value="Nucleic acid-binding proteins"/>
    <property type="match status" value="1"/>
</dbReference>
<keyword evidence="4 5" id="KW-0472">Membrane</keyword>
<dbReference type="AlphaFoldDB" id="A0A6M5UNE8"/>
<evidence type="ECO:0000313" key="7">
    <source>
        <dbReference type="EMBL" id="QJW38399.1"/>
    </source>
</evidence>
<keyword evidence="2 5" id="KW-0812">Transmembrane</keyword>
<evidence type="ECO:0000256" key="2">
    <source>
        <dbReference type="ARBA" id="ARBA00022692"/>
    </source>
</evidence>
<sequence>MDWLWWVGAALLLGLVEIISLDLVLIMLAGGSLAAAGVNAAGGPLWLQIVAFAVVSAVLLLTLRPWLLRHLRSRVPLTETNVAAHVGRTALAVDRVSEFGGRVKLVGEVWTARTEADAPQIPVGTEVRVVRIDGATAVVAPLPAQHPTGT</sequence>
<dbReference type="Proteomes" id="UP000451354">
    <property type="component" value="Chromosome"/>
</dbReference>
<evidence type="ECO:0000256" key="5">
    <source>
        <dbReference type="SAM" id="Phobius"/>
    </source>
</evidence>
<dbReference type="SUPFAM" id="SSF141322">
    <property type="entry name" value="NfeD domain-like"/>
    <property type="match status" value="1"/>
</dbReference>
<feature type="domain" description="NfeD-like C-terminal" evidence="6">
    <location>
        <begin position="83"/>
        <end position="141"/>
    </location>
</feature>
<proteinExistence type="predicted"/>
<dbReference type="GO" id="GO:0005886">
    <property type="term" value="C:plasma membrane"/>
    <property type="evidence" value="ECO:0007669"/>
    <property type="project" value="TreeGrafter"/>
</dbReference>
<dbReference type="PANTHER" id="PTHR33507:SF3">
    <property type="entry name" value="INNER MEMBRANE PROTEIN YBBJ"/>
    <property type="match status" value="1"/>
</dbReference>
<reference evidence="8" key="1">
    <citation type="journal article" date="2022" name="Int. J. Syst. Evol. Microbiol.">
        <title>Cellulosimicrobium protaetiae sp. nov., isolated from the gut of the larva of Protaetia brevitarsis seulensis.</title>
        <authorList>
            <person name="Le Han H."/>
            <person name="Nguyen T.T.H."/>
            <person name="Li Z."/>
            <person name="Shin N.R."/>
            <person name="Kim S.G."/>
        </authorList>
    </citation>
    <scope>NUCLEOTIDE SEQUENCE [LARGE SCALE GENOMIC DNA]</scope>
    <source>
        <strain evidence="8">BI34</strain>
    </source>
</reference>
<evidence type="ECO:0000313" key="8">
    <source>
        <dbReference type="Proteomes" id="UP000451354"/>
    </source>
</evidence>
<evidence type="ECO:0000259" key="6">
    <source>
        <dbReference type="Pfam" id="PF01957"/>
    </source>
</evidence>
<feature type="transmembrane region" description="Helical" evidence="5">
    <location>
        <begin position="44"/>
        <end position="63"/>
    </location>
</feature>
<dbReference type="OrthoDB" id="3174252at2"/>
<dbReference type="InterPro" id="IPR012340">
    <property type="entry name" value="NA-bd_OB-fold"/>
</dbReference>
<evidence type="ECO:0000256" key="1">
    <source>
        <dbReference type="ARBA" id="ARBA00004141"/>
    </source>
</evidence>
<dbReference type="InterPro" id="IPR052165">
    <property type="entry name" value="Membrane_assoc_protease"/>
</dbReference>
<keyword evidence="8" id="KW-1185">Reference proteome</keyword>
<organism evidence="7 8">
    <name type="scientific">Cellulosimicrobium protaetiae</name>
    <dbReference type="NCBI Taxonomy" id="2587808"/>
    <lineage>
        <taxon>Bacteria</taxon>
        <taxon>Bacillati</taxon>
        <taxon>Actinomycetota</taxon>
        <taxon>Actinomycetes</taxon>
        <taxon>Micrococcales</taxon>
        <taxon>Promicromonosporaceae</taxon>
        <taxon>Cellulosimicrobium</taxon>
    </lineage>
</organism>
<accession>A0A6M5UNE8</accession>
<dbReference type="Pfam" id="PF01957">
    <property type="entry name" value="NfeD"/>
    <property type="match status" value="1"/>
</dbReference>
<dbReference type="KEGG" id="cprt:FIC82_010695"/>
<name>A0A6M5UNE8_9MICO</name>
<dbReference type="EMBL" id="CP052757">
    <property type="protein sequence ID" value="QJW38399.1"/>
    <property type="molecule type" value="Genomic_DNA"/>
</dbReference>